<evidence type="ECO:0000256" key="1">
    <source>
        <dbReference type="SAM" id="Phobius"/>
    </source>
</evidence>
<reference evidence="3" key="1">
    <citation type="submission" date="2019-03" db="EMBL/GenBank/DDBJ databases">
        <authorList>
            <person name="Hao L."/>
        </authorList>
    </citation>
    <scope>NUCLEOTIDE SEQUENCE</scope>
</reference>
<keyword evidence="1" id="KW-0472">Membrane</keyword>
<dbReference type="InterPro" id="IPR002539">
    <property type="entry name" value="MaoC-like_dom"/>
</dbReference>
<dbReference type="AlphaFoldDB" id="A0A485M361"/>
<dbReference type="SUPFAM" id="SSF54637">
    <property type="entry name" value="Thioesterase/thiol ester dehydrase-isomerase"/>
    <property type="match status" value="1"/>
</dbReference>
<gene>
    <name evidence="3" type="ORF">SCFA_610019</name>
</gene>
<dbReference type="Pfam" id="PF01575">
    <property type="entry name" value="MaoC_dehydratas"/>
    <property type="match status" value="1"/>
</dbReference>
<feature type="domain" description="MaoC-like" evidence="2">
    <location>
        <begin position="23"/>
        <end position="113"/>
    </location>
</feature>
<keyword evidence="1" id="KW-1133">Transmembrane helix</keyword>
<keyword evidence="1" id="KW-0812">Transmembrane</keyword>
<dbReference type="PANTHER" id="PTHR43841">
    <property type="entry name" value="3-HYDROXYACYL-THIOESTER DEHYDRATASE HTDX-RELATED"/>
    <property type="match status" value="1"/>
</dbReference>
<accession>A0A485M361</accession>
<sequence length="145" mass="15648">MGNELYFEDVKIGDAMPELSKGPIMKLQHVLYAGASGDFNPLHTDDDFAKAVGMKDGVIAHGMLIMGFVGQAITAWVPRKCLRKFGVRFAGMTKPGNTITISGTVTDKRQENGENLVFCEVVARDESGDVKITGNFSAALPLKRG</sequence>
<dbReference type="InterPro" id="IPR029069">
    <property type="entry name" value="HotDog_dom_sf"/>
</dbReference>
<organism evidence="3">
    <name type="scientific">anaerobic digester metagenome</name>
    <dbReference type="NCBI Taxonomy" id="1263854"/>
    <lineage>
        <taxon>unclassified sequences</taxon>
        <taxon>metagenomes</taxon>
        <taxon>ecological metagenomes</taxon>
    </lineage>
</organism>
<evidence type="ECO:0000259" key="2">
    <source>
        <dbReference type="Pfam" id="PF01575"/>
    </source>
</evidence>
<dbReference type="GO" id="GO:0016740">
    <property type="term" value="F:transferase activity"/>
    <property type="evidence" value="ECO:0007669"/>
    <property type="project" value="UniProtKB-KW"/>
</dbReference>
<proteinExistence type="predicted"/>
<protein>
    <submittedName>
        <fullName evidence="3">Bifunctional enoyl-CoA hydratase/phosphate acetyltransferase</fullName>
    </submittedName>
</protein>
<dbReference type="EMBL" id="CAADRM010000127">
    <property type="protein sequence ID" value="VFU17103.1"/>
    <property type="molecule type" value="Genomic_DNA"/>
</dbReference>
<feature type="transmembrane region" description="Helical" evidence="1">
    <location>
        <begin position="58"/>
        <end position="78"/>
    </location>
</feature>
<keyword evidence="3" id="KW-0808">Transferase</keyword>
<dbReference type="Gene3D" id="3.10.129.10">
    <property type="entry name" value="Hotdog Thioesterase"/>
    <property type="match status" value="1"/>
</dbReference>
<name>A0A485M361_9ZZZZ</name>
<evidence type="ECO:0000313" key="3">
    <source>
        <dbReference type="EMBL" id="VFU17103.1"/>
    </source>
</evidence>
<dbReference type="PANTHER" id="PTHR43841:SF3">
    <property type="entry name" value="(3R)-HYDROXYACYL-ACP DEHYDRATASE SUBUNIT HADB"/>
    <property type="match status" value="1"/>
</dbReference>